<evidence type="ECO:0000256" key="1">
    <source>
        <dbReference type="SAM" id="MobiDB-lite"/>
    </source>
</evidence>
<proteinExistence type="predicted"/>
<name>A0A6V7J3W2_9HYME</name>
<gene>
    <name evidence="2" type="ORF">BBRV_LOCUS38456</name>
</gene>
<dbReference type="EMBL" id="CADCXW020000012">
    <property type="protein sequence ID" value="CAD1545027.1"/>
    <property type="molecule type" value="Genomic_DNA"/>
</dbReference>
<dbReference type="AlphaFoldDB" id="A0A6V7J3W2"/>
<accession>A0A6V7J3W2</accession>
<feature type="compositionally biased region" description="Acidic residues" evidence="1">
    <location>
        <begin position="37"/>
        <end position="46"/>
    </location>
</feature>
<feature type="compositionally biased region" description="Acidic residues" evidence="1">
    <location>
        <begin position="18"/>
        <end position="29"/>
    </location>
</feature>
<sequence length="46" mass="5191">MDVKEAPAIPTQHPQWDISDEETAEDDAAVDEHSEYTTDEDISDDE</sequence>
<evidence type="ECO:0000313" key="2">
    <source>
        <dbReference type="EMBL" id="CAD1545027.1"/>
    </source>
</evidence>
<organism evidence="2">
    <name type="scientific">Bracon brevicornis</name>
    <dbReference type="NCBI Taxonomy" id="1563983"/>
    <lineage>
        <taxon>Eukaryota</taxon>
        <taxon>Metazoa</taxon>
        <taxon>Ecdysozoa</taxon>
        <taxon>Arthropoda</taxon>
        <taxon>Hexapoda</taxon>
        <taxon>Insecta</taxon>
        <taxon>Pterygota</taxon>
        <taxon>Neoptera</taxon>
        <taxon>Endopterygota</taxon>
        <taxon>Hymenoptera</taxon>
        <taxon>Apocrita</taxon>
        <taxon>Ichneumonoidea</taxon>
        <taxon>Braconidae</taxon>
        <taxon>Braconinae</taxon>
        <taxon>Bracon</taxon>
    </lineage>
</organism>
<reference evidence="2" key="1">
    <citation type="submission" date="2020-07" db="EMBL/GenBank/DDBJ databases">
        <authorList>
            <person name="Ferguson B K."/>
        </authorList>
    </citation>
    <scope>NUCLEOTIDE SEQUENCE</scope>
    <source>
        <strain evidence="2">L06</strain>
    </source>
</reference>
<feature type="region of interest" description="Disordered" evidence="1">
    <location>
        <begin position="1"/>
        <end position="46"/>
    </location>
</feature>
<protein>
    <submittedName>
        <fullName evidence="2">Uncharacterized protein</fullName>
    </submittedName>
</protein>